<evidence type="ECO:0000313" key="1">
    <source>
        <dbReference type="EMBL" id="QHT94311.1"/>
    </source>
</evidence>
<organism evidence="1">
    <name type="scientific">viral metagenome</name>
    <dbReference type="NCBI Taxonomy" id="1070528"/>
    <lineage>
        <taxon>unclassified sequences</taxon>
        <taxon>metagenomes</taxon>
        <taxon>organismal metagenomes</taxon>
    </lineage>
</organism>
<proteinExistence type="predicted"/>
<name>A0A6C0IM65_9ZZZZ</name>
<reference evidence="1" key="1">
    <citation type="journal article" date="2020" name="Nature">
        <title>Giant virus diversity and host interactions through global metagenomics.</title>
        <authorList>
            <person name="Schulz F."/>
            <person name="Roux S."/>
            <person name="Paez-Espino D."/>
            <person name="Jungbluth S."/>
            <person name="Walsh D.A."/>
            <person name="Denef V.J."/>
            <person name="McMahon K.D."/>
            <person name="Konstantinidis K.T."/>
            <person name="Eloe-Fadrosh E.A."/>
            <person name="Kyrpides N.C."/>
            <person name="Woyke T."/>
        </authorList>
    </citation>
    <scope>NUCLEOTIDE SEQUENCE</scope>
    <source>
        <strain evidence="1">GVMAG-M-3300024258-28</strain>
    </source>
</reference>
<sequence length="35" mass="4000">MGQTPKIKINSRNFTYKVVTFTTSSLVLELVKARQ</sequence>
<dbReference type="AlphaFoldDB" id="A0A6C0IM65"/>
<protein>
    <submittedName>
        <fullName evidence="1">Uncharacterized protein</fullName>
    </submittedName>
</protein>
<accession>A0A6C0IM65</accession>
<dbReference type="EMBL" id="MN740218">
    <property type="protein sequence ID" value="QHT94311.1"/>
    <property type="molecule type" value="Genomic_DNA"/>
</dbReference>